<proteinExistence type="predicted"/>
<dbReference type="Proteomes" id="UP000199048">
    <property type="component" value="Unassembled WGS sequence"/>
</dbReference>
<evidence type="ECO:0000313" key="1">
    <source>
        <dbReference type="EMBL" id="SFM62443.1"/>
    </source>
</evidence>
<name>A0A1I4SDT8_9HYPH</name>
<sequence length="75" mass="7563">MAVPAPISPTTSLMFDAVAEAAAVAESYVRAAGEFALARDTRGLCYALRGAAAALMTANTAAQALRPAQHDGGGR</sequence>
<evidence type="ECO:0000313" key="2">
    <source>
        <dbReference type="Proteomes" id="UP000199048"/>
    </source>
</evidence>
<keyword evidence="2" id="KW-1185">Reference proteome</keyword>
<dbReference type="EMBL" id="FOTK01000041">
    <property type="protein sequence ID" value="SFM62443.1"/>
    <property type="molecule type" value="Genomic_DNA"/>
</dbReference>
<reference evidence="2" key="1">
    <citation type="submission" date="2016-10" db="EMBL/GenBank/DDBJ databases">
        <authorList>
            <person name="Varghese N."/>
            <person name="Submissions S."/>
        </authorList>
    </citation>
    <scope>NUCLEOTIDE SEQUENCE [LARGE SCALE GENOMIC DNA]</scope>
    <source>
        <strain evidence="2">BL36</strain>
    </source>
</reference>
<gene>
    <name evidence="1" type="ORF">SAMN05192568_104161</name>
</gene>
<dbReference type="AlphaFoldDB" id="A0A1I4SDT8"/>
<organism evidence="1 2">
    <name type="scientific">Methylobacterium pseudosasicola</name>
    <dbReference type="NCBI Taxonomy" id="582667"/>
    <lineage>
        <taxon>Bacteria</taxon>
        <taxon>Pseudomonadati</taxon>
        <taxon>Pseudomonadota</taxon>
        <taxon>Alphaproteobacteria</taxon>
        <taxon>Hyphomicrobiales</taxon>
        <taxon>Methylobacteriaceae</taxon>
        <taxon>Methylobacterium</taxon>
    </lineage>
</organism>
<accession>A0A1I4SDT8</accession>
<protein>
    <submittedName>
        <fullName evidence="1">Uncharacterized protein</fullName>
    </submittedName>
</protein>
<dbReference type="RefSeq" id="WP_092045587.1">
    <property type="nucleotide sequence ID" value="NZ_FOTK01000041.1"/>
</dbReference>
<dbReference type="STRING" id="582667.SAMN05192568_104161"/>